<dbReference type="RefSeq" id="WP_159752005.1">
    <property type="nucleotide sequence ID" value="NZ_WUQX01000001.1"/>
</dbReference>
<keyword evidence="3" id="KW-1185">Reference proteome</keyword>
<protein>
    <submittedName>
        <fullName evidence="2">Uncharacterized protein</fullName>
    </submittedName>
</protein>
<comment type="caution">
    <text evidence="2">The sequence shown here is derived from an EMBL/GenBank/DDBJ whole genome shotgun (WGS) entry which is preliminary data.</text>
</comment>
<gene>
    <name evidence="2" type="ORF">GN277_16725</name>
</gene>
<reference evidence="2 3" key="1">
    <citation type="submission" date="2019-12" db="EMBL/GenBank/DDBJ databases">
        <title>Sporaefaciens musculi gen. nov., sp. nov., a novel bacterium isolated from the caecum of an obese mouse.</title>
        <authorList>
            <person name="Rasmussen T.S."/>
            <person name="Streidl T."/>
            <person name="Hitch T.C.A."/>
            <person name="Wortmann E."/>
            <person name="Deptula P."/>
            <person name="Hansen M."/>
            <person name="Nielsen D.S."/>
            <person name="Clavel T."/>
            <person name="Vogensen F.K."/>
        </authorList>
    </citation>
    <scope>NUCLEOTIDE SEQUENCE [LARGE SCALE GENOMIC DNA]</scope>
    <source>
        <strain evidence="2 3">WCA-9-b2</strain>
    </source>
</reference>
<proteinExistence type="predicted"/>
<name>A0A7X3MIN5_9FIRM</name>
<keyword evidence="1" id="KW-0472">Membrane</keyword>
<dbReference type="Proteomes" id="UP000460412">
    <property type="component" value="Unassembled WGS sequence"/>
</dbReference>
<sequence>MEGQEKDCPNSRRRYRRVIILIFLVISVAVVGAAGSSLTKAKVQKAQKKISDQLYTENLRSGFAKLNPLKMEEYPKISGAVKDYYRQQEEEAGFVESYDDICVYTKEGKYRGTYVAFARYNMKIRDVFTKVPGLSTVYIVEDEEGGYEVSASVEDEKVKSYIQEIAAHDDVQALMAATQDEYQRAVRSDALLKEALADLENAYKDVDA</sequence>
<evidence type="ECO:0000313" key="2">
    <source>
        <dbReference type="EMBL" id="MXP76967.1"/>
    </source>
</evidence>
<organism evidence="2 3">
    <name type="scientific">Sporofaciens musculi</name>
    <dbReference type="NCBI Taxonomy" id="2681861"/>
    <lineage>
        <taxon>Bacteria</taxon>
        <taxon>Bacillati</taxon>
        <taxon>Bacillota</taxon>
        <taxon>Clostridia</taxon>
        <taxon>Lachnospirales</taxon>
        <taxon>Lachnospiraceae</taxon>
        <taxon>Sporofaciens</taxon>
    </lineage>
</organism>
<keyword evidence="1" id="KW-0812">Transmembrane</keyword>
<dbReference type="AlphaFoldDB" id="A0A7X3MIN5"/>
<feature type="transmembrane region" description="Helical" evidence="1">
    <location>
        <begin position="18"/>
        <end position="38"/>
    </location>
</feature>
<dbReference type="EMBL" id="WUQX01000001">
    <property type="protein sequence ID" value="MXP76967.1"/>
    <property type="molecule type" value="Genomic_DNA"/>
</dbReference>
<evidence type="ECO:0000313" key="3">
    <source>
        <dbReference type="Proteomes" id="UP000460412"/>
    </source>
</evidence>
<evidence type="ECO:0000256" key="1">
    <source>
        <dbReference type="SAM" id="Phobius"/>
    </source>
</evidence>
<accession>A0A7X3MIN5</accession>
<keyword evidence="1" id="KW-1133">Transmembrane helix</keyword>